<dbReference type="Gene3D" id="1.10.10.1450">
    <property type="match status" value="1"/>
</dbReference>
<dbReference type="PANTHER" id="PTHR46060">
    <property type="entry name" value="MARINER MOS1 TRANSPOSASE-LIKE PROTEIN"/>
    <property type="match status" value="1"/>
</dbReference>
<protein>
    <submittedName>
        <fullName evidence="3">Mos1 transposase HTH domain-containing protein</fullName>
    </submittedName>
</protein>
<dbReference type="GO" id="GO:0006303">
    <property type="term" value="P:double-strand break repair via nonhomologous end joining"/>
    <property type="evidence" value="ECO:0007669"/>
    <property type="project" value="TreeGrafter"/>
</dbReference>
<dbReference type="Proteomes" id="UP000887540">
    <property type="component" value="Unplaced"/>
</dbReference>
<dbReference type="GO" id="GO:0031297">
    <property type="term" value="P:replication fork processing"/>
    <property type="evidence" value="ECO:0007669"/>
    <property type="project" value="TreeGrafter"/>
</dbReference>
<dbReference type="GO" id="GO:0000793">
    <property type="term" value="C:condensed chromosome"/>
    <property type="evidence" value="ECO:0007669"/>
    <property type="project" value="TreeGrafter"/>
</dbReference>
<evidence type="ECO:0000313" key="3">
    <source>
        <dbReference type="WBParaSite" id="ACRNAN_scaffold7145.g9778.t1"/>
    </source>
</evidence>
<proteinExistence type="predicted"/>
<dbReference type="Pfam" id="PF17906">
    <property type="entry name" value="HTH_48"/>
    <property type="match status" value="1"/>
</dbReference>
<dbReference type="InterPro" id="IPR041426">
    <property type="entry name" value="Mos1_HTH"/>
</dbReference>
<accession>A0A914EE60</accession>
<dbReference type="PANTHER" id="PTHR46060:SF2">
    <property type="entry name" value="HISTONE-LYSINE N-METHYLTRANSFERASE SETMAR"/>
    <property type="match status" value="1"/>
</dbReference>
<keyword evidence="2" id="KW-1185">Reference proteome</keyword>
<reference evidence="3" key="1">
    <citation type="submission" date="2022-11" db="UniProtKB">
        <authorList>
            <consortium name="WormBaseParasite"/>
        </authorList>
    </citation>
    <scope>IDENTIFICATION</scope>
</reference>
<dbReference type="WBParaSite" id="ACRNAN_scaffold7145.g9778.t1">
    <property type="protein sequence ID" value="ACRNAN_scaffold7145.g9778.t1"/>
    <property type="gene ID" value="ACRNAN_scaffold7145.g9778"/>
</dbReference>
<dbReference type="GO" id="GO:0000014">
    <property type="term" value="F:single-stranded DNA endodeoxyribonuclease activity"/>
    <property type="evidence" value="ECO:0007669"/>
    <property type="project" value="TreeGrafter"/>
</dbReference>
<dbReference type="GO" id="GO:0003697">
    <property type="term" value="F:single-stranded DNA binding"/>
    <property type="evidence" value="ECO:0007669"/>
    <property type="project" value="TreeGrafter"/>
</dbReference>
<feature type="domain" description="Mos1 transposase HTH" evidence="1">
    <location>
        <begin position="1"/>
        <end position="43"/>
    </location>
</feature>
<dbReference type="GO" id="GO:0035861">
    <property type="term" value="C:site of double-strand break"/>
    <property type="evidence" value="ECO:0007669"/>
    <property type="project" value="TreeGrafter"/>
</dbReference>
<dbReference type="GO" id="GO:0042800">
    <property type="term" value="F:histone H3K4 methyltransferase activity"/>
    <property type="evidence" value="ECO:0007669"/>
    <property type="project" value="TreeGrafter"/>
</dbReference>
<dbReference type="AlphaFoldDB" id="A0A914EE60"/>
<dbReference type="GO" id="GO:0044774">
    <property type="term" value="P:mitotic DNA integrity checkpoint signaling"/>
    <property type="evidence" value="ECO:0007669"/>
    <property type="project" value="TreeGrafter"/>
</dbReference>
<dbReference type="GO" id="GO:0003690">
    <property type="term" value="F:double-stranded DNA binding"/>
    <property type="evidence" value="ECO:0007669"/>
    <property type="project" value="TreeGrafter"/>
</dbReference>
<name>A0A914EE60_9BILA</name>
<dbReference type="GO" id="GO:0044547">
    <property type="term" value="F:DNA topoisomerase binding"/>
    <property type="evidence" value="ECO:0007669"/>
    <property type="project" value="TreeGrafter"/>
</dbReference>
<dbReference type="GO" id="GO:0005634">
    <property type="term" value="C:nucleus"/>
    <property type="evidence" value="ECO:0007669"/>
    <property type="project" value="TreeGrafter"/>
</dbReference>
<dbReference type="InterPro" id="IPR052709">
    <property type="entry name" value="Transposase-MT_Hybrid"/>
</dbReference>
<evidence type="ECO:0000313" key="2">
    <source>
        <dbReference type="Proteomes" id="UP000887540"/>
    </source>
</evidence>
<dbReference type="GO" id="GO:0046975">
    <property type="term" value="F:histone H3K36 methyltransferase activity"/>
    <property type="evidence" value="ECO:0007669"/>
    <property type="project" value="TreeGrafter"/>
</dbReference>
<organism evidence="2 3">
    <name type="scientific">Acrobeloides nanus</name>
    <dbReference type="NCBI Taxonomy" id="290746"/>
    <lineage>
        <taxon>Eukaryota</taxon>
        <taxon>Metazoa</taxon>
        <taxon>Ecdysozoa</taxon>
        <taxon>Nematoda</taxon>
        <taxon>Chromadorea</taxon>
        <taxon>Rhabditida</taxon>
        <taxon>Tylenchina</taxon>
        <taxon>Cephalobomorpha</taxon>
        <taxon>Cephaloboidea</taxon>
        <taxon>Cephalobidae</taxon>
        <taxon>Acrobeloides</taxon>
    </lineage>
</organism>
<dbReference type="GO" id="GO:0015074">
    <property type="term" value="P:DNA integration"/>
    <property type="evidence" value="ECO:0007669"/>
    <property type="project" value="TreeGrafter"/>
</dbReference>
<sequence length="118" mass="13547">MLYHFEKGHKAAEAFRDLNELFGEGTTGERRVRRWFERFKSGDTSLEDEGGRDRPSDFDDQVLLDAVKEDESLTTRLLAEMFNVDQSTIVQLSKQKVPKRGSVAKVQKRSICHVFVAI</sequence>
<evidence type="ECO:0000259" key="1">
    <source>
        <dbReference type="Pfam" id="PF17906"/>
    </source>
</evidence>
<dbReference type="GO" id="GO:0000729">
    <property type="term" value="P:DNA double-strand break processing"/>
    <property type="evidence" value="ECO:0007669"/>
    <property type="project" value="TreeGrafter"/>
</dbReference>